<protein>
    <submittedName>
        <fullName evidence="1">Uncharacterized protein</fullName>
    </submittedName>
</protein>
<dbReference type="EMBL" id="DUZY01000001">
    <property type="protein sequence ID" value="DAD21236.1"/>
    <property type="molecule type" value="Genomic_DNA"/>
</dbReference>
<sequence length="41" mass="4622">METGKPQPTWAELLGSKHWEGLLDPLDLSLQQLILQCGDLF</sequence>
<dbReference type="AlphaFoldDB" id="A0A822XQL5"/>
<organism evidence="1 2">
    <name type="scientific">Nelumbo nucifera</name>
    <name type="common">Sacred lotus</name>
    <dbReference type="NCBI Taxonomy" id="4432"/>
    <lineage>
        <taxon>Eukaryota</taxon>
        <taxon>Viridiplantae</taxon>
        <taxon>Streptophyta</taxon>
        <taxon>Embryophyta</taxon>
        <taxon>Tracheophyta</taxon>
        <taxon>Spermatophyta</taxon>
        <taxon>Magnoliopsida</taxon>
        <taxon>Proteales</taxon>
        <taxon>Nelumbonaceae</taxon>
        <taxon>Nelumbo</taxon>
    </lineage>
</organism>
<accession>A0A822XQL5</accession>
<dbReference type="Gene3D" id="3.40.50.1820">
    <property type="entry name" value="alpha/beta hydrolase"/>
    <property type="match status" value="1"/>
</dbReference>
<keyword evidence="2" id="KW-1185">Reference proteome</keyword>
<dbReference type="InterPro" id="IPR029058">
    <property type="entry name" value="AB_hydrolase_fold"/>
</dbReference>
<dbReference type="Proteomes" id="UP000607653">
    <property type="component" value="Unassembled WGS sequence"/>
</dbReference>
<proteinExistence type="predicted"/>
<evidence type="ECO:0000313" key="2">
    <source>
        <dbReference type="Proteomes" id="UP000607653"/>
    </source>
</evidence>
<comment type="caution">
    <text evidence="1">The sequence shown here is derived from an EMBL/GenBank/DDBJ whole genome shotgun (WGS) entry which is preliminary data.</text>
</comment>
<evidence type="ECO:0000313" key="1">
    <source>
        <dbReference type="EMBL" id="DAD21236.1"/>
    </source>
</evidence>
<gene>
    <name evidence="1" type="ORF">HUJ06_022699</name>
</gene>
<name>A0A822XQL5_NELNU</name>
<reference evidence="1 2" key="1">
    <citation type="journal article" date="2020" name="Mol. Biol. Evol.">
        <title>Distinct Expression and Methylation Patterns for Genes with Different Fates following a Single Whole-Genome Duplication in Flowering Plants.</title>
        <authorList>
            <person name="Shi T."/>
            <person name="Rahmani R.S."/>
            <person name="Gugger P.F."/>
            <person name="Wang M."/>
            <person name="Li H."/>
            <person name="Zhang Y."/>
            <person name="Li Z."/>
            <person name="Wang Q."/>
            <person name="Van de Peer Y."/>
            <person name="Marchal K."/>
            <person name="Chen J."/>
        </authorList>
    </citation>
    <scope>NUCLEOTIDE SEQUENCE [LARGE SCALE GENOMIC DNA]</scope>
    <source>
        <tissue evidence="1">Leaf</tissue>
    </source>
</reference>